<dbReference type="InterPro" id="IPR046328">
    <property type="entry name" value="ETS_fam"/>
</dbReference>
<feature type="region of interest" description="Disordered" evidence="6">
    <location>
        <begin position="514"/>
        <end position="535"/>
    </location>
</feature>
<feature type="compositionally biased region" description="Polar residues" evidence="6">
    <location>
        <begin position="17"/>
        <end position="45"/>
    </location>
</feature>
<evidence type="ECO:0000313" key="9">
    <source>
        <dbReference type="EMBL" id="LAC23314.1"/>
    </source>
</evidence>
<comment type="subcellular location">
    <subcellularLocation>
        <location evidence="1 5">Nucleus</location>
    </subcellularLocation>
</comment>
<dbReference type="SMART" id="SM00251">
    <property type="entry name" value="SAM_PNT"/>
    <property type="match status" value="1"/>
</dbReference>
<evidence type="ECO:0000256" key="1">
    <source>
        <dbReference type="ARBA" id="ARBA00004123"/>
    </source>
</evidence>
<dbReference type="SUPFAM" id="SSF46785">
    <property type="entry name" value="Winged helix' DNA-binding domain"/>
    <property type="match status" value="1"/>
</dbReference>
<organism evidence="9">
    <name type="scientific">Hirondellea gigas</name>
    <dbReference type="NCBI Taxonomy" id="1518452"/>
    <lineage>
        <taxon>Eukaryota</taxon>
        <taxon>Metazoa</taxon>
        <taxon>Ecdysozoa</taxon>
        <taxon>Arthropoda</taxon>
        <taxon>Crustacea</taxon>
        <taxon>Multicrustacea</taxon>
        <taxon>Malacostraca</taxon>
        <taxon>Eumalacostraca</taxon>
        <taxon>Peracarida</taxon>
        <taxon>Amphipoda</taxon>
        <taxon>Amphilochidea</taxon>
        <taxon>Lysianassida</taxon>
        <taxon>Lysianassidira</taxon>
        <taxon>Lysianassoidea</taxon>
        <taxon>Lysianassidae</taxon>
        <taxon>Hirondellea</taxon>
    </lineage>
</organism>
<keyword evidence="3 5" id="KW-0238">DNA-binding</keyword>
<dbReference type="PROSITE" id="PS00346">
    <property type="entry name" value="ETS_DOMAIN_2"/>
    <property type="match status" value="1"/>
</dbReference>
<dbReference type="PANTHER" id="PTHR11849:SF304">
    <property type="entry name" value="DNA-BINDING PROTEIN D-ETS-3"/>
    <property type="match status" value="1"/>
</dbReference>
<evidence type="ECO:0000256" key="5">
    <source>
        <dbReference type="RuleBase" id="RU004019"/>
    </source>
</evidence>
<feature type="region of interest" description="Disordered" evidence="6">
    <location>
        <begin position="17"/>
        <end position="49"/>
    </location>
</feature>
<sequence>MFEEYMSDFNLYQDIMNSGNSFPENTMPNSQTSSTEKQQNAQQNPAIMGGASPGAESCYYNVSSFEPSNSQWSQGTPTGRESTQSNCFLTDAANTLNNYGAAAYCNSLDISHEILPSSSQFEMKPEEAWSSPFPDSYCDSYATNSPVTGPIVDGGETLPFDEPSLDLLKDLNIHSDMDTNPMPSTSNSHYQINICQNSQPLNICNSQANDWSTASPTSHLNYQGNSWQNHQSTTPFGNNLPSENLTSDYLVPDDELNIPQEQLLNPDISYNIHKMIESEDLTTNSALQTGCSASPSVVIDPRLWKKEDIRTWLAWANKSFNLKGNINADMFPENGEEMCLLSKQHLQQRVGDADGAKLANHLEILLNYQGASLPEDTPNIDPYELFTPTCQRLSCPGSGQIQLWQFLLELLSDRTNTSVITWENSNSEFKILDPDEVARRWGDRKTKPQMNYDKLSRALRYYYDRGLMTKVSGKRYAYKVNFPSLEQLYANQHGSEPKPVPDYALLNAAFNSTAATPSPVPSWTPPAGTPSPIPF</sequence>
<dbReference type="GO" id="GO:0043565">
    <property type="term" value="F:sequence-specific DNA binding"/>
    <property type="evidence" value="ECO:0007669"/>
    <property type="project" value="InterPro"/>
</dbReference>
<proteinExistence type="evidence at transcript level"/>
<dbReference type="InterPro" id="IPR036388">
    <property type="entry name" value="WH-like_DNA-bd_sf"/>
</dbReference>
<dbReference type="PRINTS" id="PR00454">
    <property type="entry name" value="ETSDOMAIN"/>
</dbReference>
<dbReference type="PROSITE" id="PS50061">
    <property type="entry name" value="ETS_DOMAIN_3"/>
    <property type="match status" value="1"/>
</dbReference>
<name>A0A6A7FYJ4_9CRUS</name>
<feature type="domain" description="PNT" evidence="8">
    <location>
        <begin position="283"/>
        <end position="369"/>
    </location>
</feature>
<dbReference type="InterPro" id="IPR003118">
    <property type="entry name" value="Pointed_dom"/>
</dbReference>
<evidence type="ECO:0000259" key="7">
    <source>
        <dbReference type="PROSITE" id="PS50061"/>
    </source>
</evidence>
<evidence type="ECO:0000256" key="6">
    <source>
        <dbReference type="SAM" id="MobiDB-lite"/>
    </source>
</evidence>
<evidence type="ECO:0000259" key="8">
    <source>
        <dbReference type="PROSITE" id="PS51433"/>
    </source>
</evidence>
<dbReference type="SUPFAM" id="SSF47769">
    <property type="entry name" value="SAM/Pointed domain"/>
    <property type="match status" value="1"/>
</dbReference>
<dbReference type="Gene3D" id="1.10.150.50">
    <property type="entry name" value="Transcription Factor, Ets-1"/>
    <property type="match status" value="1"/>
</dbReference>
<dbReference type="PROSITE" id="PS00345">
    <property type="entry name" value="ETS_DOMAIN_1"/>
    <property type="match status" value="1"/>
</dbReference>
<dbReference type="AlphaFoldDB" id="A0A6A7FYJ4"/>
<dbReference type="GO" id="GO:0030154">
    <property type="term" value="P:cell differentiation"/>
    <property type="evidence" value="ECO:0007669"/>
    <property type="project" value="TreeGrafter"/>
</dbReference>
<evidence type="ECO:0000256" key="3">
    <source>
        <dbReference type="ARBA" id="ARBA00023125"/>
    </source>
</evidence>
<reference evidence="9" key="1">
    <citation type="submission" date="2017-11" db="EMBL/GenBank/DDBJ databases">
        <title>The sensing device of the deep-sea amphipod.</title>
        <authorList>
            <person name="Kobayashi H."/>
            <person name="Nagahama T."/>
            <person name="Arai W."/>
            <person name="Sasagawa Y."/>
            <person name="Umeda M."/>
            <person name="Hayashi T."/>
            <person name="Nikaido I."/>
            <person name="Watanabe H."/>
            <person name="Oguri K."/>
            <person name="Kitazato H."/>
            <person name="Fujioka K."/>
            <person name="Kido Y."/>
            <person name="Takami H."/>
        </authorList>
    </citation>
    <scope>NUCLEOTIDE SEQUENCE</scope>
    <source>
        <tissue evidence="9">Whole body</tissue>
    </source>
</reference>
<comment type="similarity">
    <text evidence="2 5">Belongs to the ETS family.</text>
</comment>
<keyword evidence="4 5" id="KW-0539">Nucleus</keyword>
<accession>A0A6A7FYJ4</accession>
<dbReference type="EMBL" id="IACT01004105">
    <property type="protein sequence ID" value="LAC23314.1"/>
    <property type="molecule type" value="mRNA"/>
</dbReference>
<dbReference type="Pfam" id="PF00178">
    <property type="entry name" value="Ets"/>
    <property type="match status" value="1"/>
</dbReference>
<dbReference type="Gene3D" id="1.10.10.10">
    <property type="entry name" value="Winged helix-like DNA-binding domain superfamily/Winged helix DNA-binding domain"/>
    <property type="match status" value="1"/>
</dbReference>
<feature type="domain" description="ETS" evidence="7">
    <location>
        <begin position="401"/>
        <end position="481"/>
    </location>
</feature>
<dbReference type="PROSITE" id="PS51433">
    <property type="entry name" value="PNT"/>
    <property type="match status" value="1"/>
</dbReference>
<dbReference type="GO" id="GO:0000981">
    <property type="term" value="F:DNA-binding transcription factor activity, RNA polymerase II-specific"/>
    <property type="evidence" value="ECO:0007669"/>
    <property type="project" value="TreeGrafter"/>
</dbReference>
<evidence type="ECO:0000256" key="4">
    <source>
        <dbReference type="ARBA" id="ARBA00023242"/>
    </source>
</evidence>
<dbReference type="InterPro" id="IPR013761">
    <property type="entry name" value="SAM/pointed_sf"/>
</dbReference>
<evidence type="ECO:0000256" key="2">
    <source>
        <dbReference type="ARBA" id="ARBA00005562"/>
    </source>
</evidence>
<feature type="compositionally biased region" description="Pro residues" evidence="6">
    <location>
        <begin position="518"/>
        <end position="535"/>
    </location>
</feature>
<dbReference type="InterPro" id="IPR036390">
    <property type="entry name" value="WH_DNA-bd_sf"/>
</dbReference>
<dbReference type="Pfam" id="PF02198">
    <property type="entry name" value="SAM_PNT"/>
    <property type="match status" value="1"/>
</dbReference>
<dbReference type="InterPro" id="IPR000418">
    <property type="entry name" value="Ets_dom"/>
</dbReference>
<dbReference type="FunFam" id="1.10.10.10:FF:000039">
    <property type="entry name" value="Friend leukemia integration 1 transcription factor"/>
    <property type="match status" value="1"/>
</dbReference>
<dbReference type="SMART" id="SM00413">
    <property type="entry name" value="ETS"/>
    <property type="match status" value="1"/>
</dbReference>
<dbReference type="GO" id="GO:0005634">
    <property type="term" value="C:nucleus"/>
    <property type="evidence" value="ECO:0007669"/>
    <property type="project" value="UniProtKB-SubCell"/>
</dbReference>
<protein>
    <submittedName>
        <fullName evidence="9">Transcriptional regulator ERG isoform X7</fullName>
    </submittedName>
</protein>
<dbReference type="PANTHER" id="PTHR11849">
    <property type="entry name" value="ETS"/>
    <property type="match status" value="1"/>
</dbReference>